<dbReference type="RefSeq" id="WP_260795665.1">
    <property type="nucleotide sequence ID" value="NZ_CP093313.1"/>
</dbReference>
<dbReference type="AlphaFoldDB" id="A0A9J7BY08"/>
<dbReference type="KEGG" id="orp:MOP44_08765"/>
<dbReference type="GO" id="GO:0016853">
    <property type="term" value="F:isomerase activity"/>
    <property type="evidence" value="ECO:0007669"/>
    <property type="project" value="UniProtKB-KW"/>
</dbReference>
<dbReference type="InterPro" id="IPR013022">
    <property type="entry name" value="Xyl_isomerase-like_TIM-brl"/>
</dbReference>
<sequence length="322" mass="35351">MSISRREFLSGAVAGAAFCAAPEMVRAMASSCPFRVAVINDEISQDFDHACSVAAKDFGLGWIELRGMWNKNITALDDAQIADAKRILAKYNLKVTDIASPLFKVDWPGAPLSKQSERRDTFHADENFKAQDALLEKCIELAKAFGTDRIRCFDFWRLEDVKPYRAAINDKLRQAAQRAAKDKLVLVLENEMSCNTATGEEAAATLAAVTESNFMLNWDPGNAATFPNSMPYPNGYDLLPKNRIGHCHAKSVVRKPDGKWEWAPVGKGVVDWAGQLKAMAKDGYRYAVSLETHWRGAGTPEASTRVSMAGLKDALKQAGTGC</sequence>
<dbReference type="InterPro" id="IPR006311">
    <property type="entry name" value="TAT_signal"/>
</dbReference>
<keyword evidence="2" id="KW-0413">Isomerase</keyword>
<protein>
    <submittedName>
        <fullName evidence="2">Sugar phosphate isomerase/epimerase</fullName>
    </submittedName>
</protein>
<dbReference type="PROSITE" id="PS51318">
    <property type="entry name" value="TAT"/>
    <property type="match status" value="1"/>
</dbReference>
<dbReference type="PANTHER" id="PTHR12110">
    <property type="entry name" value="HYDROXYPYRUVATE ISOMERASE"/>
    <property type="match status" value="1"/>
</dbReference>
<dbReference type="Pfam" id="PF01261">
    <property type="entry name" value="AP_endonuc_2"/>
    <property type="match status" value="1"/>
</dbReference>
<feature type="domain" description="Xylose isomerase-like TIM barrel" evidence="1">
    <location>
        <begin position="54"/>
        <end position="312"/>
    </location>
</feature>
<gene>
    <name evidence="2" type="ORF">MOP44_08765</name>
</gene>
<dbReference type="InterPro" id="IPR036237">
    <property type="entry name" value="Xyl_isomerase-like_sf"/>
</dbReference>
<name>A0A9J7BY08_9BACT</name>
<proteinExistence type="predicted"/>
<keyword evidence="3" id="KW-1185">Reference proteome</keyword>
<dbReference type="Proteomes" id="UP001059380">
    <property type="component" value="Chromosome"/>
</dbReference>
<organism evidence="2 3">
    <name type="scientific">Occallatibacter riparius</name>
    <dbReference type="NCBI Taxonomy" id="1002689"/>
    <lineage>
        <taxon>Bacteria</taxon>
        <taxon>Pseudomonadati</taxon>
        <taxon>Acidobacteriota</taxon>
        <taxon>Terriglobia</taxon>
        <taxon>Terriglobales</taxon>
        <taxon>Acidobacteriaceae</taxon>
        <taxon>Occallatibacter</taxon>
    </lineage>
</organism>
<evidence type="ECO:0000313" key="3">
    <source>
        <dbReference type="Proteomes" id="UP001059380"/>
    </source>
</evidence>
<evidence type="ECO:0000259" key="1">
    <source>
        <dbReference type="Pfam" id="PF01261"/>
    </source>
</evidence>
<dbReference type="InterPro" id="IPR050312">
    <property type="entry name" value="IolE/XylAMocC-like"/>
</dbReference>
<accession>A0A9J7BY08</accession>
<evidence type="ECO:0000313" key="2">
    <source>
        <dbReference type="EMBL" id="UWZ86022.1"/>
    </source>
</evidence>
<dbReference type="Gene3D" id="3.20.20.150">
    <property type="entry name" value="Divalent-metal-dependent TIM barrel enzymes"/>
    <property type="match status" value="1"/>
</dbReference>
<dbReference type="EMBL" id="CP093313">
    <property type="protein sequence ID" value="UWZ86022.1"/>
    <property type="molecule type" value="Genomic_DNA"/>
</dbReference>
<dbReference type="SUPFAM" id="SSF51658">
    <property type="entry name" value="Xylose isomerase-like"/>
    <property type="match status" value="1"/>
</dbReference>
<dbReference type="PANTHER" id="PTHR12110:SF41">
    <property type="entry name" value="INOSOSE DEHYDRATASE"/>
    <property type="match status" value="1"/>
</dbReference>
<reference evidence="2" key="1">
    <citation type="submission" date="2021-04" db="EMBL/GenBank/DDBJ databases">
        <title>Phylogenetic analysis of Acidobacteriaceae.</title>
        <authorList>
            <person name="Qiu L."/>
            <person name="Zhang Q."/>
        </authorList>
    </citation>
    <scope>NUCLEOTIDE SEQUENCE</scope>
    <source>
        <strain evidence="2">DSM 25168</strain>
    </source>
</reference>